<dbReference type="GO" id="GO:0005886">
    <property type="term" value="C:plasma membrane"/>
    <property type="evidence" value="ECO:0007669"/>
    <property type="project" value="TreeGrafter"/>
</dbReference>
<name>A0A5B1LXA0_9ACTN</name>
<keyword evidence="2" id="KW-0670">Pyruvate</keyword>
<dbReference type="InterPro" id="IPR017517">
    <property type="entry name" value="Maleyloyr_isom"/>
</dbReference>
<reference evidence="2 3" key="1">
    <citation type="submission" date="2019-09" db="EMBL/GenBank/DDBJ databases">
        <title>Nocardioides panacisoli sp. nov., isolated from the soil of a ginseng field.</title>
        <authorList>
            <person name="Cho C."/>
        </authorList>
    </citation>
    <scope>NUCLEOTIDE SEQUENCE [LARGE SCALE GENOMIC DNA]</scope>
    <source>
        <strain evidence="2 3">BN140041</strain>
    </source>
</reference>
<feature type="domain" description="Mycothiol-dependent maleylpyruvate isomerase metal-binding" evidence="1">
    <location>
        <begin position="10"/>
        <end position="134"/>
    </location>
</feature>
<dbReference type="InterPro" id="IPR034660">
    <property type="entry name" value="DinB/YfiT-like"/>
</dbReference>
<dbReference type="Pfam" id="PF11716">
    <property type="entry name" value="MDMPI_N"/>
    <property type="match status" value="1"/>
</dbReference>
<dbReference type="Proteomes" id="UP000324351">
    <property type="component" value="Unassembled WGS sequence"/>
</dbReference>
<dbReference type="Gene3D" id="1.20.120.450">
    <property type="entry name" value="dinb family like domain"/>
    <property type="match status" value="1"/>
</dbReference>
<keyword evidence="2" id="KW-0413">Isomerase</keyword>
<dbReference type="EMBL" id="VUJW01000013">
    <property type="protein sequence ID" value="KAA1424197.1"/>
    <property type="molecule type" value="Genomic_DNA"/>
</dbReference>
<dbReference type="SUPFAM" id="SSF109854">
    <property type="entry name" value="DinB/YfiT-like putative metalloenzymes"/>
    <property type="match status" value="1"/>
</dbReference>
<dbReference type="InterPro" id="IPR024344">
    <property type="entry name" value="MDMPI_metal-binding"/>
</dbReference>
<proteinExistence type="predicted"/>
<keyword evidence="3" id="KW-1185">Reference proteome</keyword>
<dbReference type="PANTHER" id="PTHR40758:SF1">
    <property type="entry name" value="CONSERVED PROTEIN"/>
    <property type="match status" value="1"/>
</dbReference>
<protein>
    <submittedName>
        <fullName evidence="2">Maleylpyruvate isomerase family mycothiol-dependent enzyme</fullName>
    </submittedName>
</protein>
<sequence>MTRLSHVDYLAHLRRDSARFREVLATCDPEARVPACPDWSAADLLWHLGEVQWFWSQVISHRPAGPPEDDAHPERPGDHGGLLAFFDRSSADLTAALAAADPAEPAWSWADDQQTVGFTFRRQAHEALIHRLDAEQAAGVVTPLDPTLAADGVAELVEVMYGGEPPAWGRFEPGEGQVAIELTDVGTTIRVSPGMFFGTDPDSGRSYDGPHLLVVPAEGEPTATVRGTASAVDTWIWKRNGDAEITWTGDAGPRERFLAAIGSALN</sequence>
<evidence type="ECO:0000313" key="3">
    <source>
        <dbReference type="Proteomes" id="UP000324351"/>
    </source>
</evidence>
<dbReference type="GO" id="GO:0046872">
    <property type="term" value="F:metal ion binding"/>
    <property type="evidence" value="ECO:0007669"/>
    <property type="project" value="InterPro"/>
</dbReference>
<gene>
    <name evidence="2" type="ORF">F0U47_19580</name>
</gene>
<evidence type="ECO:0000313" key="2">
    <source>
        <dbReference type="EMBL" id="KAA1424197.1"/>
    </source>
</evidence>
<evidence type="ECO:0000259" key="1">
    <source>
        <dbReference type="Pfam" id="PF11716"/>
    </source>
</evidence>
<dbReference type="NCBIfam" id="TIGR03083">
    <property type="entry name" value="maleylpyruvate isomerase family mycothiol-dependent enzyme"/>
    <property type="match status" value="1"/>
</dbReference>
<dbReference type="GO" id="GO:0016853">
    <property type="term" value="F:isomerase activity"/>
    <property type="evidence" value="ECO:0007669"/>
    <property type="project" value="UniProtKB-KW"/>
</dbReference>
<comment type="caution">
    <text evidence="2">The sequence shown here is derived from an EMBL/GenBank/DDBJ whole genome shotgun (WGS) entry which is preliminary data.</text>
</comment>
<accession>A0A5B1LXA0</accession>
<organism evidence="2 3">
    <name type="scientific">Nocardioides antri</name>
    <dbReference type="NCBI Taxonomy" id="2607659"/>
    <lineage>
        <taxon>Bacteria</taxon>
        <taxon>Bacillati</taxon>
        <taxon>Actinomycetota</taxon>
        <taxon>Actinomycetes</taxon>
        <taxon>Propionibacteriales</taxon>
        <taxon>Nocardioidaceae</taxon>
        <taxon>Nocardioides</taxon>
    </lineage>
</organism>
<dbReference type="RefSeq" id="WP_149752168.1">
    <property type="nucleotide sequence ID" value="NZ_VUJW01000013.1"/>
</dbReference>
<reference evidence="2 3" key="2">
    <citation type="submission" date="2019-09" db="EMBL/GenBank/DDBJ databases">
        <authorList>
            <person name="Jin C."/>
        </authorList>
    </citation>
    <scope>NUCLEOTIDE SEQUENCE [LARGE SCALE GENOMIC DNA]</scope>
    <source>
        <strain evidence="2 3">BN140041</strain>
    </source>
</reference>
<dbReference type="AlphaFoldDB" id="A0A5B1LXA0"/>
<dbReference type="PANTHER" id="PTHR40758">
    <property type="entry name" value="CONSERVED PROTEIN"/>
    <property type="match status" value="1"/>
</dbReference>